<accession>A0A9P4NI77</accession>
<proteinExistence type="predicted"/>
<sequence>MANYLGPLLLALVLLCVVESVSGSPVVTLPTPIFLPAGVPPSPPLQHTQVMAELCYECWNILEACRCQVVNRRSWVKKHYANLRSQITQKMMLPTGNHLSTTCRITSNLLPPTAPTANLLREIQLRHTRHIVFTTNHNLRRIIPPIHTRHNSMTR</sequence>
<evidence type="ECO:0000313" key="2">
    <source>
        <dbReference type="EMBL" id="KAF2422975.1"/>
    </source>
</evidence>
<gene>
    <name evidence="2" type="ORF">EJ08DRAFT_462088</name>
</gene>
<dbReference type="EMBL" id="MU007086">
    <property type="protein sequence ID" value="KAF2422975.1"/>
    <property type="molecule type" value="Genomic_DNA"/>
</dbReference>
<evidence type="ECO:0000313" key="3">
    <source>
        <dbReference type="Proteomes" id="UP000800235"/>
    </source>
</evidence>
<dbReference type="Proteomes" id="UP000800235">
    <property type="component" value="Unassembled WGS sequence"/>
</dbReference>
<organism evidence="2 3">
    <name type="scientific">Tothia fuscella</name>
    <dbReference type="NCBI Taxonomy" id="1048955"/>
    <lineage>
        <taxon>Eukaryota</taxon>
        <taxon>Fungi</taxon>
        <taxon>Dikarya</taxon>
        <taxon>Ascomycota</taxon>
        <taxon>Pezizomycotina</taxon>
        <taxon>Dothideomycetes</taxon>
        <taxon>Pleosporomycetidae</taxon>
        <taxon>Venturiales</taxon>
        <taxon>Cylindrosympodiaceae</taxon>
        <taxon>Tothia</taxon>
    </lineage>
</organism>
<reference evidence="2" key="1">
    <citation type="journal article" date="2020" name="Stud. Mycol.">
        <title>101 Dothideomycetes genomes: a test case for predicting lifestyles and emergence of pathogens.</title>
        <authorList>
            <person name="Haridas S."/>
            <person name="Albert R."/>
            <person name="Binder M."/>
            <person name="Bloem J."/>
            <person name="Labutti K."/>
            <person name="Salamov A."/>
            <person name="Andreopoulos B."/>
            <person name="Baker S."/>
            <person name="Barry K."/>
            <person name="Bills G."/>
            <person name="Bluhm B."/>
            <person name="Cannon C."/>
            <person name="Castanera R."/>
            <person name="Culley D."/>
            <person name="Daum C."/>
            <person name="Ezra D."/>
            <person name="Gonzalez J."/>
            <person name="Henrissat B."/>
            <person name="Kuo A."/>
            <person name="Liang C."/>
            <person name="Lipzen A."/>
            <person name="Lutzoni F."/>
            <person name="Magnuson J."/>
            <person name="Mondo S."/>
            <person name="Nolan M."/>
            <person name="Ohm R."/>
            <person name="Pangilinan J."/>
            <person name="Park H.-J."/>
            <person name="Ramirez L."/>
            <person name="Alfaro M."/>
            <person name="Sun H."/>
            <person name="Tritt A."/>
            <person name="Yoshinaga Y."/>
            <person name="Zwiers L.-H."/>
            <person name="Turgeon B."/>
            <person name="Goodwin S."/>
            <person name="Spatafora J."/>
            <person name="Crous P."/>
            <person name="Grigoriev I."/>
        </authorList>
    </citation>
    <scope>NUCLEOTIDE SEQUENCE</scope>
    <source>
        <strain evidence="2">CBS 130266</strain>
    </source>
</reference>
<evidence type="ECO:0000256" key="1">
    <source>
        <dbReference type="SAM" id="SignalP"/>
    </source>
</evidence>
<feature type="signal peptide" evidence="1">
    <location>
        <begin position="1"/>
        <end position="23"/>
    </location>
</feature>
<protein>
    <submittedName>
        <fullName evidence="2">Uncharacterized protein</fullName>
    </submittedName>
</protein>
<name>A0A9P4NI77_9PEZI</name>
<comment type="caution">
    <text evidence="2">The sequence shown here is derived from an EMBL/GenBank/DDBJ whole genome shotgun (WGS) entry which is preliminary data.</text>
</comment>
<keyword evidence="1" id="KW-0732">Signal</keyword>
<feature type="chain" id="PRO_5040327115" evidence="1">
    <location>
        <begin position="24"/>
        <end position="155"/>
    </location>
</feature>
<keyword evidence="3" id="KW-1185">Reference proteome</keyword>
<dbReference type="AlphaFoldDB" id="A0A9P4NI77"/>